<dbReference type="Gene3D" id="3.40.50.1010">
    <property type="entry name" value="5'-nuclease"/>
    <property type="match status" value="1"/>
</dbReference>
<evidence type="ECO:0000313" key="1">
    <source>
        <dbReference type="EMBL" id="BDP43281.1"/>
    </source>
</evidence>
<sequence>MLEAGGVMKLLTVDVGTVQDALNAARLRPLTKSAELSLGDRYCLALAQRLGVPVLTADRAWSSLSAGVPVTVIR</sequence>
<keyword evidence="1" id="KW-0614">Plasmid</keyword>
<protein>
    <recommendedName>
        <fullName evidence="3">PIN domain-containing protein</fullName>
    </recommendedName>
</protein>
<proteinExistence type="predicted"/>
<organism evidence="1 2">
    <name type="scientific">Deinococcus aetherius</name>
    <dbReference type="NCBI Taxonomy" id="200252"/>
    <lineage>
        <taxon>Bacteria</taxon>
        <taxon>Thermotogati</taxon>
        <taxon>Deinococcota</taxon>
        <taxon>Deinococci</taxon>
        <taxon>Deinococcales</taxon>
        <taxon>Deinococcaceae</taxon>
        <taxon>Deinococcus</taxon>
    </lineage>
</organism>
<gene>
    <name evidence="1" type="ORF">DAETH_32500</name>
</gene>
<dbReference type="InterPro" id="IPR029060">
    <property type="entry name" value="PIN-like_dom_sf"/>
</dbReference>
<keyword evidence="2" id="KW-1185">Reference proteome</keyword>
<evidence type="ECO:0000313" key="2">
    <source>
        <dbReference type="Proteomes" id="UP001064971"/>
    </source>
</evidence>
<dbReference type="EMBL" id="AP026561">
    <property type="protein sequence ID" value="BDP43281.1"/>
    <property type="molecule type" value="Genomic_DNA"/>
</dbReference>
<dbReference type="Proteomes" id="UP001064971">
    <property type="component" value="Plasmid pDAETH-1"/>
</dbReference>
<reference evidence="1" key="1">
    <citation type="submission" date="2022-07" db="EMBL/GenBank/DDBJ databases">
        <title>Complete Genome Sequence of the Radioresistant Bacterium Deinococcus aetherius ST0316, Isolated from the Air Dust collected in Lower Stratosphere above Japan.</title>
        <authorList>
            <person name="Satoh K."/>
            <person name="Hagiwara K."/>
            <person name="Katsumata K."/>
            <person name="Kubo A."/>
            <person name="Yokobori S."/>
            <person name="Yamagishi A."/>
            <person name="Oono Y."/>
            <person name="Narumi I."/>
        </authorList>
    </citation>
    <scope>NUCLEOTIDE SEQUENCE</scope>
    <source>
        <strain evidence="1">ST0316</strain>
        <plasmid evidence="1">pDAETH-1</plasmid>
    </source>
</reference>
<dbReference type="SUPFAM" id="SSF88723">
    <property type="entry name" value="PIN domain-like"/>
    <property type="match status" value="1"/>
</dbReference>
<geneLocation type="plasmid" evidence="1 2">
    <name>pDAETH-1</name>
</geneLocation>
<evidence type="ECO:0008006" key="3">
    <source>
        <dbReference type="Google" id="ProtNLM"/>
    </source>
</evidence>
<name>A0ABN6RLS0_9DEIO</name>
<accession>A0ABN6RLS0</accession>